<dbReference type="Gene3D" id="1.10.443.10">
    <property type="entry name" value="Intergrase catalytic core"/>
    <property type="match status" value="1"/>
</dbReference>
<comment type="caution">
    <text evidence="6">The sequence shown here is derived from an EMBL/GenBank/DDBJ whole genome shotgun (WGS) entry which is preliminary data.</text>
</comment>
<sequence>MSLNQFEWLDDYDNLFEGEIPFQLLKNPLLQKDIWHTVDDLNLRISPHKRTLSLNFQPIASDWFKLLVKLYVLVRSQPNKSSNSIDGYLIHLRKFSQFLVEKSIHHPKQIDNNLFEEFDYYLKTKGLGHKTLVHYRTTICTFFDVCRAEGWLDINTYWFQGKRHRGHPNHKDVEYIPEEVWHQLEENLYRLPEPVQRMILVIKTTGIRVGELLNLPLDCLRKRGKQWRLRFTTEKYNVEDEIPIAVSELVAIIKEQQKYIRKHFGERFDRLFCNNSPGRRYSKNGSFAFFPYPKVMQTATFNQWLNNLGKTANIRTKEGKVWRFKSHQFRRTVGTVMSNAGIRDLIAQKYLRHRSPDMLSYYQHLLKQTLGDELENLTKEKKYVDITGTVVETIKPKNLVTEFIRRKMYPLTTQYGECHRPVLKSPCQTVNACWRCLHWRISDEDLDYIQEDLARLEDELKIAKTLSMTRQQQGLEDDRNNLLVIIKGLAKN</sequence>
<dbReference type="Pfam" id="PF13102">
    <property type="entry name" value="Phage_int_SAM_5"/>
    <property type="match status" value="1"/>
</dbReference>
<dbReference type="InterPro" id="IPR013762">
    <property type="entry name" value="Integrase-like_cat_sf"/>
</dbReference>
<keyword evidence="1 3" id="KW-0238">DNA-binding</keyword>
<feature type="domain" description="Core-binding (CB)" evidence="5">
    <location>
        <begin position="54"/>
        <end position="147"/>
    </location>
</feature>
<dbReference type="InterPro" id="IPR044068">
    <property type="entry name" value="CB"/>
</dbReference>
<evidence type="ECO:0000256" key="3">
    <source>
        <dbReference type="PROSITE-ProRule" id="PRU01248"/>
    </source>
</evidence>
<dbReference type="InterPro" id="IPR050090">
    <property type="entry name" value="Tyrosine_recombinase_XerCD"/>
</dbReference>
<dbReference type="PANTHER" id="PTHR30349">
    <property type="entry name" value="PHAGE INTEGRASE-RELATED"/>
    <property type="match status" value="1"/>
</dbReference>
<dbReference type="PANTHER" id="PTHR30349:SF86">
    <property type="entry name" value="INTEGRASE_RECOMBINASE AQ_AA09-RELATED"/>
    <property type="match status" value="1"/>
</dbReference>
<evidence type="ECO:0000259" key="4">
    <source>
        <dbReference type="PROSITE" id="PS51898"/>
    </source>
</evidence>
<gene>
    <name evidence="6" type="ORF">I4641_17390</name>
</gene>
<dbReference type="GO" id="GO:0015074">
    <property type="term" value="P:DNA integration"/>
    <property type="evidence" value="ECO:0007669"/>
    <property type="project" value="InterPro"/>
</dbReference>
<dbReference type="GO" id="GO:0006310">
    <property type="term" value="P:DNA recombination"/>
    <property type="evidence" value="ECO:0007669"/>
    <property type="project" value="UniProtKB-KW"/>
</dbReference>
<dbReference type="AlphaFoldDB" id="A0A964BU47"/>
<dbReference type="PROSITE" id="PS51900">
    <property type="entry name" value="CB"/>
    <property type="match status" value="1"/>
</dbReference>
<reference evidence="6" key="1">
    <citation type="journal article" date="2021" name="Antonie Van Leeuwenhoek">
        <title>Draft genome and description of Waterburya agarophytonicola gen. nov. sp. nov. (Pleurocapsales, Cyanobacteria): a seaweed symbiont.</title>
        <authorList>
            <person name="Bonthond G."/>
            <person name="Shalygin S."/>
            <person name="Bayer T."/>
            <person name="Weinberger F."/>
        </authorList>
    </citation>
    <scope>NUCLEOTIDE SEQUENCE</scope>
    <source>
        <strain evidence="6">KI4</strain>
    </source>
</reference>
<name>A0A964BU47_9CYAN</name>
<proteinExistence type="predicted"/>
<dbReference type="InterPro" id="IPR011010">
    <property type="entry name" value="DNA_brk_join_enz"/>
</dbReference>
<accession>A0A964BU47</accession>
<dbReference type="InterPro" id="IPR025269">
    <property type="entry name" value="SAM-like_dom"/>
</dbReference>
<keyword evidence="2" id="KW-0233">DNA recombination</keyword>
<evidence type="ECO:0000313" key="6">
    <source>
        <dbReference type="EMBL" id="MCC0178747.1"/>
    </source>
</evidence>
<dbReference type="EMBL" id="JADWDC010000053">
    <property type="protein sequence ID" value="MCC0178747.1"/>
    <property type="molecule type" value="Genomic_DNA"/>
</dbReference>
<dbReference type="RefSeq" id="WP_229641848.1">
    <property type="nucleotide sequence ID" value="NZ_JADWDC010000053.1"/>
</dbReference>
<evidence type="ECO:0000256" key="2">
    <source>
        <dbReference type="ARBA" id="ARBA00023172"/>
    </source>
</evidence>
<dbReference type="Gene3D" id="1.10.150.130">
    <property type="match status" value="1"/>
</dbReference>
<evidence type="ECO:0000256" key="1">
    <source>
        <dbReference type="ARBA" id="ARBA00023125"/>
    </source>
</evidence>
<dbReference type="SUPFAM" id="SSF56349">
    <property type="entry name" value="DNA breaking-rejoining enzymes"/>
    <property type="match status" value="1"/>
</dbReference>
<feature type="domain" description="Tyr recombinase" evidence="4">
    <location>
        <begin position="171"/>
        <end position="375"/>
    </location>
</feature>
<dbReference type="InterPro" id="IPR010998">
    <property type="entry name" value="Integrase_recombinase_N"/>
</dbReference>
<protein>
    <submittedName>
        <fullName evidence="6">Site-specific integrase</fullName>
    </submittedName>
</protein>
<dbReference type="PROSITE" id="PS51898">
    <property type="entry name" value="TYR_RECOMBINASE"/>
    <property type="match status" value="1"/>
</dbReference>
<keyword evidence="7" id="KW-1185">Reference proteome</keyword>
<dbReference type="Proteomes" id="UP000729733">
    <property type="component" value="Unassembled WGS sequence"/>
</dbReference>
<dbReference type="Pfam" id="PF00589">
    <property type="entry name" value="Phage_integrase"/>
    <property type="match status" value="1"/>
</dbReference>
<dbReference type="GO" id="GO:0003677">
    <property type="term" value="F:DNA binding"/>
    <property type="evidence" value="ECO:0007669"/>
    <property type="project" value="UniProtKB-UniRule"/>
</dbReference>
<organism evidence="6 7">
    <name type="scientific">Waterburya agarophytonicola KI4</name>
    <dbReference type="NCBI Taxonomy" id="2874699"/>
    <lineage>
        <taxon>Bacteria</taxon>
        <taxon>Bacillati</taxon>
        <taxon>Cyanobacteriota</taxon>
        <taxon>Cyanophyceae</taxon>
        <taxon>Pleurocapsales</taxon>
        <taxon>Hyellaceae</taxon>
        <taxon>Waterburya</taxon>
        <taxon>Waterburya agarophytonicola</taxon>
    </lineage>
</organism>
<evidence type="ECO:0000259" key="5">
    <source>
        <dbReference type="PROSITE" id="PS51900"/>
    </source>
</evidence>
<evidence type="ECO:0000313" key="7">
    <source>
        <dbReference type="Proteomes" id="UP000729733"/>
    </source>
</evidence>
<dbReference type="CDD" id="cd00397">
    <property type="entry name" value="DNA_BRE_C"/>
    <property type="match status" value="1"/>
</dbReference>
<dbReference type="InterPro" id="IPR002104">
    <property type="entry name" value="Integrase_catalytic"/>
</dbReference>